<accession>A0A0C3B6F8</accession>
<dbReference type="GO" id="GO:1902660">
    <property type="term" value="P:negative regulation of glucose mediated signaling pathway"/>
    <property type="evidence" value="ECO:0007669"/>
    <property type="project" value="TreeGrafter"/>
</dbReference>
<evidence type="ECO:0000313" key="2">
    <source>
        <dbReference type="EMBL" id="KIM32415.1"/>
    </source>
</evidence>
<organism evidence="2 3">
    <name type="scientific">Serendipita vermifera MAFF 305830</name>
    <dbReference type="NCBI Taxonomy" id="933852"/>
    <lineage>
        <taxon>Eukaryota</taxon>
        <taxon>Fungi</taxon>
        <taxon>Dikarya</taxon>
        <taxon>Basidiomycota</taxon>
        <taxon>Agaricomycotina</taxon>
        <taxon>Agaricomycetes</taxon>
        <taxon>Sebacinales</taxon>
        <taxon>Serendipitaceae</taxon>
        <taxon>Serendipita</taxon>
    </lineage>
</organism>
<dbReference type="GO" id="GO:0004115">
    <property type="term" value="F:3',5'-cyclic-AMP phosphodiesterase activity"/>
    <property type="evidence" value="ECO:0007669"/>
    <property type="project" value="InterPro"/>
</dbReference>
<evidence type="ECO:0000256" key="1">
    <source>
        <dbReference type="SAM" id="MobiDB-lite"/>
    </source>
</evidence>
<dbReference type="PANTHER" id="PTHR28283:SF1">
    <property type="entry name" value="3',5'-CYCLIC-NUCLEOTIDE PHOSPHODIESTERASE 1"/>
    <property type="match status" value="1"/>
</dbReference>
<dbReference type="PANTHER" id="PTHR28283">
    <property type="entry name" value="3',5'-CYCLIC-NUCLEOTIDE PHOSPHODIESTERASE 1"/>
    <property type="match status" value="1"/>
</dbReference>
<dbReference type="STRING" id="933852.A0A0C3B6F8"/>
<reference evidence="3" key="2">
    <citation type="submission" date="2015-01" db="EMBL/GenBank/DDBJ databases">
        <title>Evolutionary Origins and Diversification of the Mycorrhizal Mutualists.</title>
        <authorList>
            <consortium name="DOE Joint Genome Institute"/>
            <consortium name="Mycorrhizal Genomics Consortium"/>
            <person name="Kohler A."/>
            <person name="Kuo A."/>
            <person name="Nagy L.G."/>
            <person name="Floudas D."/>
            <person name="Copeland A."/>
            <person name="Barry K.W."/>
            <person name="Cichocki N."/>
            <person name="Veneault-Fourrey C."/>
            <person name="LaButti K."/>
            <person name="Lindquist E.A."/>
            <person name="Lipzen A."/>
            <person name="Lundell T."/>
            <person name="Morin E."/>
            <person name="Murat C."/>
            <person name="Riley R."/>
            <person name="Ohm R."/>
            <person name="Sun H."/>
            <person name="Tunlid A."/>
            <person name="Henrissat B."/>
            <person name="Grigoriev I.V."/>
            <person name="Hibbett D.S."/>
            <person name="Martin F."/>
        </authorList>
    </citation>
    <scope>NUCLEOTIDE SEQUENCE [LARGE SCALE GENOMIC DNA]</scope>
    <source>
        <strain evidence="3">MAFF 305830</strain>
    </source>
</reference>
<dbReference type="EMBL" id="KN824280">
    <property type="protein sequence ID" value="KIM32415.1"/>
    <property type="molecule type" value="Genomic_DNA"/>
</dbReference>
<dbReference type="InterPro" id="IPR036866">
    <property type="entry name" value="RibonucZ/Hydroxyglut_hydro"/>
</dbReference>
<feature type="region of interest" description="Disordered" evidence="1">
    <location>
        <begin position="315"/>
        <end position="344"/>
    </location>
</feature>
<dbReference type="GO" id="GO:0006198">
    <property type="term" value="P:cAMP catabolic process"/>
    <property type="evidence" value="ECO:0007669"/>
    <property type="project" value="InterPro"/>
</dbReference>
<proteinExistence type="predicted"/>
<feature type="compositionally biased region" description="Low complexity" evidence="1">
    <location>
        <begin position="320"/>
        <end position="332"/>
    </location>
</feature>
<keyword evidence="3" id="KW-1185">Reference proteome</keyword>
<dbReference type="AlphaFoldDB" id="A0A0C3B6F8"/>
<dbReference type="Proteomes" id="UP000054097">
    <property type="component" value="Unassembled WGS sequence"/>
</dbReference>
<evidence type="ECO:0008006" key="4">
    <source>
        <dbReference type="Google" id="ProtNLM"/>
    </source>
</evidence>
<reference evidence="2 3" key="1">
    <citation type="submission" date="2014-04" db="EMBL/GenBank/DDBJ databases">
        <authorList>
            <consortium name="DOE Joint Genome Institute"/>
            <person name="Kuo A."/>
            <person name="Zuccaro A."/>
            <person name="Kohler A."/>
            <person name="Nagy L.G."/>
            <person name="Floudas D."/>
            <person name="Copeland A."/>
            <person name="Barry K.W."/>
            <person name="Cichocki N."/>
            <person name="Veneault-Fourrey C."/>
            <person name="LaButti K."/>
            <person name="Lindquist E.A."/>
            <person name="Lipzen A."/>
            <person name="Lundell T."/>
            <person name="Morin E."/>
            <person name="Murat C."/>
            <person name="Sun H."/>
            <person name="Tunlid A."/>
            <person name="Henrissat B."/>
            <person name="Grigoriev I.V."/>
            <person name="Hibbett D.S."/>
            <person name="Martin F."/>
            <person name="Nordberg H.P."/>
            <person name="Cantor M.N."/>
            <person name="Hua S.X."/>
        </authorList>
    </citation>
    <scope>NUCLEOTIDE SEQUENCE [LARGE SCALE GENOMIC DNA]</scope>
    <source>
        <strain evidence="2 3">MAFF 305830</strain>
    </source>
</reference>
<evidence type="ECO:0000313" key="3">
    <source>
        <dbReference type="Proteomes" id="UP000054097"/>
    </source>
</evidence>
<gene>
    <name evidence="2" type="ORF">M408DRAFT_326991</name>
</gene>
<sequence length="461" mass="50596">MHSFDFVCLGAGGGPVETDLSAYLLKPASSSWEDGIIAVEAGSGIGALRNILSSTRQAFHDLQTSPNPHESHEMLASRLYSYIQTFLISHSHLDHVLSLVLSAGSLPQPPPLHNSPVKRRRIVGTRQVLDDLATMIFSDRIWPNLVSWSTEPSVPDFLYLYEPIEPHTGSSDEISSDGLDSTLRYHPISSMVSVLAMPISHGLCRSSHAHAPSGTYNSSAFFIRNVVTHKQFLFFGDVEPDSLAANPSTKHVWRVAASLITSTLPSGLKALDSIFIECSWPTTRGDKELYGHLNPQHLLHEMKVLASEVCRLQRAQQIQSPTSKPTTEELTPTPQPNNGEKPPYFYGFIKQQRRRTVTKRQSRSNAADCNASDVSIPTSSSVAIPASNVDVPIHPDPTSIKGSLKGVKLYVMHFKAPMELAAGIEHGKLSQHITSEFRALAEKEELGLEVIAMEQGMRVSI</sequence>
<dbReference type="CDD" id="cd07735">
    <property type="entry name" value="class_II_PDE_MBL-fold"/>
    <property type="match status" value="1"/>
</dbReference>
<dbReference type="InterPro" id="IPR000396">
    <property type="entry name" value="Pdiesterase2"/>
</dbReference>
<dbReference type="GO" id="GO:0047555">
    <property type="term" value="F:3',5'-cyclic-GMP phosphodiesterase activity"/>
    <property type="evidence" value="ECO:0007669"/>
    <property type="project" value="TreeGrafter"/>
</dbReference>
<name>A0A0C3B6F8_SERVB</name>
<dbReference type="HOGENOM" id="CLU_016658_1_0_1"/>
<dbReference type="PRINTS" id="PR00388">
    <property type="entry name" value="PDIESTERASE2"/>
</dbReference>
<dbReference type="OrthoDB" id="3248434at2759"/>
<protein>
    <recommendedName>
        <fullName evidence="4">PDEase domain-containing protein</fullName>
    </recommendedName>
</protein>
<dbReference type="Pfam" id="PF02112">
    <property type="entry name" value="PDEase_II"/>
    <property type="match status" value="1"/>
</dbReference>
<dbReference type="Gene3D" id="3.60.15.10">
    <property type="entry name" value="Ribonuclease Z/Hydroxyacylglutathione hydrolase-like"/>
    <property type="match status" value="1"/>
</dbReference>